<dbReference type="PROSITE" id="PS00518">
    <property type="entry name" value="ZF_RING_1"/>
    <property type="match status" value="1"/>
</dbReference>
<dbReference type="GO" id="GO:0005164">
    <property type="term" value="F:tumor necrosis factor receptor binding"/>
    <property type="evidence" value="ECO:0007669"/>
    <property type="project" value="TreeGrafter"/>
</dbReference>
<evidence type="ECO:0000313" key="2">
    <source>
        <dbReference type="Proteomes" id="UP001152795"/>
    </source>
</evidence>
<dbReference type="InterPro" id="IPR049440">
    <property type="entry name" value="TRAF3/5_RING"/>
</dbReference>
<protein>
    <submittedName>
        <fullName evidence="1">TNF receptor-associated factor 3-like</fullName>
    </submittedName>
</protein>
<dbReference type="Gene3D" id="3.30.40.10">
    <property type="entry name" value="Zinc/RING finger domain, C3HC4 (zinc finger)"/>
    <property type="match status" value="2"/>
</dbReference>
<evidence type="ECO:0000313" key="1">
    <source>
        <dbReference type="EMBL" id="CAB4028429.1"/>
    </source>
</evidence>
<dbReference type="PANTHER" id="PTHR10131">
    <property type="entry name" value="TNF RECEPTOR ASSOCIATED FACTOR"/>
    <property type="match status" value="1"/>
</dbReference>
<dbReference type="GO" id="GO:0008270">
    <property type="term" value="F:zinc ion binding"/>
    <property type="evidence" value="ECO:0007669"/>
    <property type="project" value="InterPro"/>
</dbReference>
<dbReference type="Pfam" id="PF21363">
    <property type="entry name" value="TRAF3_RING"/>
    <property type="match status" value="1"/>
</dbReference>
<accession>A0A6S7L7I2</accession>
<dbReference type="EMBL" id="CACRXK020015483">
    <property type="protein sequence ID" value="CAB4028429.1"/>
    <property type="molecule type" value="Genomic_DNA"/>
</dbReference>
<dbReference type="GO" id="GO:0009898">
    <property type="term" value="C:cytoplasmic side of plasma membrane"/>
    <property type="evidence" value="ECO:0007669"/>
    <property type="project" value="TreeGrafter"/>
</dbReference>
<keyword evidence="1" id="KW-0675">Receptor</keyword>
<comment type="caution">
    <text evidence="1">The sequence shown here is derived from an EMBL/GenBank/DDBJ whole genome shotgun (WGS) entry which is preliminary data.</text>
</comment>
<dbReference type="InterPro" id="IPR017907">
    <property type="entry name" value="Znf_RING_CS"/>
</dbReference>
<dbReference type="SUPFAM" id="SSF57850">
    <property type="entry name" value="RING/U-box"/>
    <property type="match status" value="1"/>
</dbReference>
<dbReference type="InterPro" id="IPR013083">
    <property type="entry name" value="Znf_RING/FYVE/PHD"/>
</dbReference>
<dbReference type="InterPro" id="IPR001293">
    <property type="entry name" value="Znf_TRAF"/>
</dbReference>
<name>A0A6S7L7I2_PARCT</name>
<organism evidence="1 2">
    <name type="scientific">Paramuricea clavata</name>
    <name type="common">Red gorgonian</name>
    <name type="synonym">Violescent sea-whip</name>
    <dbReference type="NCBI Taxonomy" id="317549"/>
    <lineage>
        <taxon>Eukaryota</taxon>
        <taxon>Metazoa</taxon>
        <taxon>Cnidaria</taxon>
        <taxon>Anthozoa</taxon>
        <taxon>Octocorallia</taxon>
        <taxon>Malacalcyonacea</taxon>
        <taxon>Plexauridae</taxon>
        <taxon>Paramuricea</taxon>
    </lineage>
</organism>
<proteinExistence type="predicted"/>
<sequence>MPGQQISEVDRRKIDSKFLCSKCELLLNEPMQTQCGHLLCKSCLQVILSHANPVCPKDGTSLSENNIFLDAFTKRELAALKLHCLNSEDCDWFGAGKDLQAHINICDHTVIICVHTQCPTKVKRYLLAKHLEEQCLYRSVKCENCQETLPFASIEIFLDAFTKRELAALKLHCLNSEDCDWFGAGKDLQ</sequence>
<dbReference type="PROSITE" id="PS50145">
    <property type="entry name" value="ZF_TRAF"/>
    <property type="match status" value="1"/>
</dbReference>
<dbReference type="SUPFAM" id="SSF49599">
    <property type="entry name" value="TRAF domain-like"/>
    <property type="match status" value="1"/>
</dbReference>
<dbReference type="Proteomes" id="UP001152795">
    <property type="component" value="Unassembled WGS sequence"/>
</dbReference>
<dbReference type="OrthoDB" id="6499288at2759"/>
<dbReference type="GO" id="GO:0043122">
    <property type="term" value="P:regulation of canonical NF-kappaB signal transduction"/>
    <property type="evidence" value="ECO:0007669"/>
    <property type="project" value="TreeGrafter"/>
</dbReference>
<dbReference type="PANTHER" id="PTHR10131:SF138">
    <property type="entry name" value="RE66324P"/>
    <property type="match status" value="1"/>
</dbReference>
<dbReference type="InterPro" id="IPR001841">
    <property type="entry name" value="Znf_RING"/>
</dbReference>
<dbReference type="AlphaFoldDB" id="A0A6S7L7I2"/>
<dbReference type="PROSITE" id="PS50089">
    <property type="entry name" value="ZF_RING_2"/>
    <property type="match status" value="1"/>
</dbReference>
<reference evidence="1" key="1">
    <citation type="submission" date="2020-04" db="EMBL/GenBank/DDBJ databases">
        <authorList>
            <person name="Alioto T."/>
            <person name="Alioto T."/>
            <person name="Gomez Garrido J."/>
        </authorList>
    </citation>
    <scope>NUCLEOTIDE SEQUENCE</scope>
    <source>
        <strain evidence="1">A484AB</strain>
    </source>
</reference>
<gene>
    <name evidence="1" type="ORF">PACLA_8A002094</name>
</gene>
<keyword evidence="2" id="KW-1185">Reference proteome</keyword>
<feature type="non-terminal residue" evidence="1">
    <location>
        <position position="189"/>
    </location>
</feature>